<dbReference type="InterPro" id="IPR029063">
    <property type="entry name" value="SAM-dependent_MTases_sf"/>
</dbReference>
<keyword evidence="1" id="KW-0812">Transmembrane</keyword>
<name>A0A3S3PQL7_9ACAR</name>
<dbReference type="PANTHER" id="PTHR45036">
    <property type="entry name" value="METHYLTRANSFERASE LIKE 7B"/>
    <property type="match status" value="1"/>
</dbReference>
<gene>
    <name evidence="3" type="ORF">B4U79_16226</name>
</gene>
<keyword evidence="3" id="KW-0489">Methyltransferase</keyword>
<evidence type="ECO:0000313" key="3">
    <source>
        <dbReference type="EMBL" id="RWS06311.1"/>
    </source>
</evidence>
<dbReference type="Gene3D" id="3.40.50.150">
    <property type="entry name" value="Vaccinia Virus protein VP39"/>
    <property type="match status" value="1"/>
</dbReference>
<evidence type="ECO:0000313" key="4">
    <source>
        <dbReference type="Proteomes" id="UP000285301"/>
    </source>
</evidence>
<sequence>MNRAVFLFNIYLSFLFCFTPILITIGFVLNLFPKLKAKFFASLQRLFEINSDNSLLESKRKKLFEPLKNLKSRDKNLRDEEAVRVLEFGIGHGSNLAYYPKNTRLIAIDVDPLVEEELLKNLKKCENVVLEKFIATSASDLSMLPFEFVDAVVCTHVFCCVDNQKLVAKEVKRVLVQGGKFYFLEHVGYRNKLYRFIQWLARPLWRLWFNNCRLGYRPKPILQSAGFADVSLDYFLCKEHHFLIRPNVAGIATKLV</sequence>
<evidence type="ECO:0000256" key="1">
    <source>
        <dbReference type="SAM" id="Phobius"/>
    </source>
</evidence>
<keyword evidence="1" id="KW-1133">Transmembrane helix</keyword>
<dbReference type="GO" id="GO:0008757">
    <property type="term" value="F:S-adenosylmethionine-dependent methyltransferase activity"/>
    <property type="evidence" value="ECO:0007669"/>
    <property type="project" value="InterPro"/>
</dbReference>
<dbReference type="OrthoDB" id="6423379at2759"/>
<accession>A0A3S3PQL7</accession>
<comment type="caution">
    <text evidence="3">The sequence shown here is derived from an EMBL/GenBank/DDBJ whole genome shotgun (WGS) entry which is preliminary data.</text>
</comment>
<dbReference type="GO" id="GO:0032259">
    <property type="term" value="P:methylation"/>
    <property type="evidence" value="ECO:0007669"/>
    <property type="project" value="UniProtKB-KW"/>
</dbReference>
<organism evidence="3 4">
    <name type="scientific">Dinothrombium tinctorium</name>
    <dbReference type="NCBI Taxonomy" id="1965070"/>
    <lineage>
        <taxon>Eukaryota</taxon>
        <taxon>Metazoa</taxon>
        <taxon>Ecdysozoa</taxon>
        <taxon>Arthropoda</taxon>
        <taxon>Chelicerata</taxon>
        <taxon>Arachnida</taxon>
        <taxon>Acari</taxon>
        <taxon>Acariformes</taxon>
        <taxon>Trombidiformes</taxon>
        <taxon>Prostigmata</taxon>
        <taxon>Anystina</taxon>
        <taxon>Parasitengona</taxon>
        <taxon>Trombidioidea</taxon>
        <taxon>Trombidiidae</taxon>
        <taxon>Dinothrombium</taxon>
    </lineage>
</organism>
<dbReference type="STRING" id="1965070.A0A3S3PQL7"/>
<dbReference type="PANTHER" id="PTHR45036:SF8">
    <property type="entry name" value="METHYLTRANSFERASE-LIKE PROTEIN 7A"/>
    <property type="match status" value="1"/>
</dbReference>
<dbReference type="EMBL" id="NCKU01004204">
    <property type="protein sequence ID" value="RWS06311.1"/>
    <property type="molecule type" value="Genomic_DNA"/>
</dbReference>
<keyword evidence="1" id="KW-0472">Membrane</keyword>
<dbReference type="InterPro" id="IPR013216">
    <property type="entry name" value="Methyltransf_11"/>
</dbReference>
<reference evidence="3 4" key="1">
    <citation type="journal article" date="2018" name="Gigascience">
        <title>Genomes of trombidid mites reveal novel predicted allergens and laterally-transferred genes associated with secondary metabolism.</title>
        <authorList>
            <person name="Dong X."/>
            <person name="Chaisiri K."/>
            <person name="Xia D."/>
            <person name="Armstrong S.D."/>
            <person name="Fang Y."/>
            <person name="Donnelly M.J."/>
            <person name="Kadowaki T."/>
            <person name="McGarry J.W."/>
            <person name="Darby A.C."/>
            <person name="Makepeace B.L."/>
        </authorList>
    </citation>
    <scope>NUCLEOTIDE SEQUENCE [LARGE SCALE GENOMIC DNA]</scope>
    <source>
        <strain evidence="3">UoL-WK</strain>
    </source>
</reference>
<evidence type="ECO:0000259" key="2">
    <source>
        <dbReference type="Pfam" id="PF08241"/>
    </source>
</evidence>
<proteinExistence type="predicted"/>
<protein>
    <submittedName>
        <fullName evidence="3">Methyltransferase-like protein 7A</fullName>
    </submittedName>
</protein>
<dbReference type="InterPro" id="IPR052356">
    <property type="entry name" value="Thiol_S-MT"/>
</dbReference>
<dbReference type="SUPFAM" id="SSF53335">
    <property type="entry name" value="S-adenosyl-L-methionine-dependent methyltransferases"/>
    <property type="match status" value="1"/>
</dbReference>
<dbReference type="Pfam" id="PF08241">
    <property type="entry name" value="Methyltransf_11"/>
    <property type="match status" value="1"/>
</dbReference>
<keyword evidence="3" id="KW-0808">Transferase</keyword>
<dbReference type="CDD" id="cd02440">
    <property type="entry name" value="AdoMet_MTases"/>
    <property type="match status" value="1"/>
</dbReference>
<dbReference type="AlphaFoldDB" id="A0A3S3PQL7"/>
<dbReference type="Proteomes" id="UP000285301">
    <property type="component" value="Unassembled WGS sequence"/>
</dbReference>
<feature type="domain" description="Methyltransferase type 11" evidence="2">
    <location>
        <begin position="86"/>
        <end position="183"/>
    </location>
</feature>
<keyword evidence="4" id="KW-1185">Reference proteome</keyword>
<feature type="transmembrane region" description="Helical" evidence="1">
    <location>
        <begin position="6"/>
        <end position="32"/>
    </location>
</feature>